<keyword evidence="4" id="KW-0067">ATP-binding</keyword>
<dbReference type="Gene3D" id="1.10.287.470">
    <property type="entry name" value="Helix hairpin bin"/>
    <property type="match status" value="1"/>
</dbReference>
<protein>
    <submittedName>
        <fullName evidence="4">ABC transporter ATP-binding protein</fullName>
    </submittedName>
</protein>
<evidence type="ECO:0000313" key="4">
    <source>
        <dbReference type="EMBL" id="OXZ37600.1"/>
    </source>
</evidence>
<evidence type="ECO:0000313" key="5">
    <source>
        <dbReference type="Proteomes" id="UP000215361"/>
    </source>
</evidence>
<gene>
    <name evidence="4" type="ORF">B9N56_05320</name>
</gene>
<dbReference type="GO" id="GO:1990281">
    <property type="term" value="C:efflux pump complex"/>
    <property type="evidence" value="ECO:0007669"/>
    <property type="project" value="TreeGrafter"/>
</dbReference>
<dbReference type="GO" id="GO:0005524">
    <property type="term" value="F:ATP binding"/>
    <property type="evidence" value="ECO:0007669"/>
    <property type="project" value="UniProtKB-KW"/>
</dbReference>
<keyword evidence="2" id="KW-1133">Transmembrane helix</keyword>
<dbReference type="Gene3D" id="2.40.50.100">
    <property type="match status" value="1"/>
</dbReference>
<comment type="caution">
    <text evidence="4">The sequence shown here is derived from an EMBL/GenBank/DDBJ whole genome shotgun (WGS) entry which is preliminary data.</text>
</comment>
<dbReference type="PANTHER" id="PTHR30469">
    <property type="entry name" value="MULTIDRUG RESISTANCE PROTEIN MDTA"/>
    <property type="match status" value="1"/>
</dbReference>
<dbReference type="PROSITE" id="PS51257">
    <property type="entry name" value="PROKAR_LIPOPROTEIN"/>
    <property type="match status" value="1"/>
</dbReference>
<dbReference type="Pfam" id="PF25990">
    <property type="entry name" value="Beta-barrel_YknX"/>
    <property type="match status" value="1"/>
</dbReference>
<proteinExistence type="predicted"/>
<dbReference type="PANTHER" id="PTHR30469:SF33">
    <property type="entry name" value="SLR1207 PROTEIN"/>
    <property type="match status" value="1"/>
</dbReference>
<feature type="transmembrane region" description="Helical" evidence="2">
    <location>
        <begin position="7"/>
        <end position="27"/>
    </location>
</feature>
<sequence length="378" mass="42618">MKNNKRFAIILAIIALACVGGLIFKLVNANQKNETKYKLYTISQESDLVFSAISKTGDVQQVYNNQAYGEVGKVHVKNGQSVKKGDLLITFVNKEVEKQIDQMQMQLDQAKSQAGYALEDRNNAYKSYNKLVEKYNESFSSELEMQIDQMEPSLNQSNRAYKQALDQVELQKKQLNDLKESSSKTIKATIDGTCKVNDKNIDNPMSQGALIEVTSDENIIEGNISEYDYNKLKENDNVEVIPINGDEKTKGTVVEISNTPESQAGSFGSNQMQNMTEQSGSNSSNFVFKIKTQKPIHVGFNVQVRKKSDKIEIAKDMVREEDSKYYVFEYKDSKAVKKQVQLEKNANSYTVISGLKSGDKIISKVKDLKDNQEIKVEE</sequence>
<feature type="domain" description="YknX-like beta-barrel" evidence="3">
    <location>
        <begin position="219"/>
        <end position="304"/>
    </location>
</feature>
<evidence type="ECO:0000256" key="1">
    <source>
        <dbReference type="SAM" id="Coils"/>
    </source>
</evidence>
<dbReference type="Gene3D" id="2.40.30.170">
    <property type="match status" value="1"/>
</dbReference>
<keyword evidence="2" id="KW-0472">Membrane</keyword>
<organism evidence="4 5">
    <name type="scientific">Finegoldia magna</name>
    <name type="common">Peptostreptococcus magnus</name>
    <dbReference type="NCBI Taxonomy" id="1260"/>
    <lineage>
        <taxon>Bacteria</taxon>
        <taxon>Bacillati</taxon>
        <taxon>Bacillota</taxon>
        <taxon>Tissierellia</taxon>
        <taxon>Tissierellales</taxon>
        <taxon>Peptoniphilaceae</taxon>
        <taxon>Finegoldia</taxon>
    </lineage>
</organism>
<keyword evidence="4" id="KW-0547">Nucleotide-binding</keyword>
<evidence type="ECO:0000256" key="2">
    <source>
        <dbReference type="SAM" id="Phobius"/>
    </source>
</evidence>
<dbReference type="EMBL" id="NDYI01000016">
    <property type="protein sequence ID" value="OXZ37600.1"/>
    <property type="molecule type" value="Genomic_DNA"/>
</dbReference>
<dbReference type="GO" id="GO:0015562">
    <property type="term" value="F:efflux transmembrane transporter activity"/>
    <property type="evidence" value="ECO:0007669"/>
    <property type="project" value="TreeGrafter"/>
</dbReference>
<reference evidence="5" key="1">
    <citation type="submission" date="2017-04" db="EMBL/GenBank/DDBJ databases">
        <title>Finegoldia magna isolated from orthopedic joint implant-associated infections.</title>
        <authorList>
            <person name="Bjorklund S."/>
            <person name="Bruggemann H."/>
            <person name="Jensen A."/>
            <person name="Hellmark B."/>
            <person name="Soderquist B."/>
        </authorList>
    </citation>
    <scope>NUCLEOTIDE SEQUENCE [LARGE SCALE GENOMIC DNA]</scope>
    <source>
        <strain evidence="5">08T492</strain>
    </source>
</reference>
<name>A0A233VYY3_FINMA</name>
<keyword evidence="1" id="KW-0175">Coiled coil</keyword>
<feature type="coiled-coil region" evidence="1">
    <location>
        <begin position="154"/>
        <end position="185"/>
    </location>
</feature>
<dbReference type="Gene3D" id="2.40.420.20">
    <property type="match status" value="1"/>
</dbReference>
<evidence type="ECO:0000259" key="3">
    <source>
        <dbReference type="Pfam" id="PF25990"/>
    </source>
</evidence>
<accession>A0A233VYY3</accession>
<dbReference type="InterPro" id="IPR058636">
    <property type="entry name" value="Beta-barrel_YknX"/>
</dbReference>
<keyword evidence="2" id="KW-0812">Transmembrane</keyword>
<dbReference type="AlphaFoldDB" id="A0A233VYY3"/>
<dbReference type="RefSeq" id="WP_094202727.1">
    <property type="nucleotide sequence ID" value="NZ_NDYI01000016.1"/>
</dbReference>
<dbReference type="Proteomes" id="UP000215361">
    <property type="component" value="Unassembled WGS sequence"/>
</dbReference>